<evidence type="ECO:0000313" key="10">
    <source>
        <dbReference type="EMBL" id="CAF3724250.1"/>
    </source>
</evidence>
<comment type="subcellular location">
    <subcellularLocation>
        <location evidence="2">Cytoplasm</location>
    </subcellularLocation>
    <subcellularLocation>
        <location evidence="1">Nucleus</location>
    </subcellularLocation>
</comment>
<evidence type="ECO:0000256" key="3">
    <source>
        <dbReference type="ARBA" id="ARBA00022448"/>
    </source>
</evidence>
<keyword evidence="3" id="KW-0813">Transport</keyword>
<feature type="domain" description="IPO4/5-like TPR repeats" evidence="8">
    <location>
        <begin position="2"/>
        <end position="69"/>
    </location>
</feature>
<evidence type="ECO:0000256" key="4">
    <source>
        <dbReference type="ARBA" id="ARBA00022490"/>
    </source>
</evidence>
<keyword evidence="7" id="KW-0539">Nucleus</keyword>
<sequence length="148" mass="16700">MDDNDTNQWPEVLKFLFESANSNHNSLKESGLVIFESFPGIFGSQAEQSTTLIHQIFLSCLNNPDVKTVTHSLQNTDEDTALKALIDIAENSPKFLRPSINEIFELCLQYISIRGSRCCSTRKFKILQTAATECVYPKAPEEHFTLVN</sequence>
<gene>
    <name evidence="9" type="ORF">OVA965_LOCUS12100</name>
    <name evidence="10" type="ORF">TMI583_LOCUS12104</name>
</gene>
<dbReference type="AlphaFoldDB" id="A0A8S2DML2"/>
<evidence type="ECO:0000313" key="11">
    <source>
        <dbReference type="Proteomes" id="UP000677228"/>
    </source>
</evidence>
<dbReference type="InterPro" id="IPR011989">
    <property type="entry name" value="ARM-like"/>
</dbReference>
<keyword evidence="6" id="KW-0653">Protein transport</keyword>
<evidence type="ECO:0000259" key="8">
    <source>
        <dbReference type="Pfam" id="PF25780"/>
    </source>
</evidence>
<accession>A0A8S2DML2</accession>
<protein>
    <recommendedName>
        <fullName evidence="8">IPO4/5-like TPR repeats domain-containing protein</fullName>
    </recommendedName>
</protein>
<dbReference type="GO" id="GO:0005737">
    <property type="term" value="C:cytoplasm"/>
    <property type="evidence" value="ECO:0007669"/>
    <property type="project" value="UniProtKB-SubCell"/>
</dbReference>
<evidence type="ECO:0000256" key="6">
    <source>
        <dbReference type="ARBA" id="ARBA00022927"/>
    </source>
</evidence>
<dbReference type="InterPro" id="IPR040122">
    <property type="entry name" value="Importin_beta"/>
</dbReference>
<dbReference type="Proteomes" id="UP000677228">
    <property type="component" value="Unassembled WGS sequence"/>
</dbReference>
<reference evidence="9" key="1">
    <citation type="submission" date="2021-02" db="EMBL/GenBank/DDBJ databases">
        <authorList>
            <person name="Nowell W R."/>
        </authorList>
    </citation>
    <scope>NUCLEOTIDE SEQUENCE</scope>
</reference>
<name>A0A8S2DML2_9BILA</name>
<dbReference type="Gene3D" id="1.25.10.10">
    <property type="entry name" value="Leucine-rich Repeat Variant"/>
    <property type="match status" value="1"/>
</dbReference>
<comment type="caution">
    <text evidence="9">The sequence shown here is derived from an EMBL/GenBank/DDBJ whole genome shotgun (WGS) entry which is preliminary data.</text>
</comment>
<dbReference type="Proteomes" id="UP000682733">
    <property type="component" value="Unassembled WGS sequence"/>
</dbReference>
<evidence type="ECO:0000256" key="5">
    <source>
        <dbReference type="ARBA" id="ARBA00022737"/>
    </source>
</evidence>
<keyword evidence="5" id="KW-0677">Repeat</keyword>
<dbReference type="EMBL" id="CAJOBA010004796">
    <property type="protein sequence ID" value="CAF3724250.1"/>
    <property type="molecule type" value="Genomic_DNA"/>
</dbReference>
<dbReference type="GO" id="GO:0006606">
    <property type="term" value="P:protein import into nucleus"/>
    <property type="evidence" value="ECO:0007669"/>
    <property type="project" value="InterPro"/>
</dbReference>
<keyword evidence="4" id="KW-0963">Cytoplasm</keyword>
<dbReference type="SUPFAM" id="SSF48371">
    <property type="entry name" value="ARM repeat"/>
    <property type="match status" value="1"/>
</dbReference>
<dbReference type="InterPro" id="IPR016024">
    <property type="entry name" value="ARM-type_fold"/>
</dbReference>
<dbReference type="PANTHER" id="PTHR10527">
    <property type="entry name" value="IMPORTIN BETA"/>
    <property type="match status" value="1"/>
</dbReference>
<dbReference type="InterPro" id="IPR057672">
    <property type="entry name" value="TPR_IPO4/5"/>
</dbReference>
<dbReference type="Pfam" id="PF25780">
    <property type="entry name" value="TPR_IPO5"/>
    <property type="match status" value="1"/>
</dbReference>
<organism evidence="9 11">
    <name type="scientific">Didymodactylos carnosus</name>
    <dbReference type="NCBI Taxonomy" id="1234261"/>
    <lineage>
        <taxon>Eukaryota</taxon>
        <taxon>Metazoa</taxon>
        <taxon>Spiralia</taxon>
        <taxon>Gnathifera</taxon>
        <taxon>Rotifera</taxon>
        <taxon>Eurotatoria</taxon>
        <taxon>Bdelloidea</taxon>
        <taxon>Philodinida</taxon>
        <taxon>Philodinidae</taxon>
        <taxon>Didymodactylos</taxon>
    </lineage>
</organism>
<dbReference type="EMBL" id="CAJNOK010004791">
    <property type="protein sequence ID" value="CAF0949954.1"/>
    <property type="molecule type" value="Genomic_DNA"/>
</dbReference>
<proteinExistence type="predicted"/>
<evidence type="ECO:0000256" key="1">
    <source>
        <dbReference type="ARBA" id="ARBA00004123"/>
    </source>
</evidence>
<evidence type="ECO:0000256" key="2">
    <source>
        <dbReference type="ARBA" id="ARBA00004496"/>
    </source>
</evidence>
<evidence type="ECO:0000313" key="9">
    <source>
        <dbReference type="EMBL" id="CAF0949954.1"/>
    </source>
</evidence>
<evidence type="ECO:0000256" key="7">
    <source>
        <dbReference type="ARBA" id="ARBA00023242"/>
    </source>
</evidence>